<evidence type="ECO:0000313" key="2">
    <source>
        <dbReference type="Proteomes" id="UP000320055"/>
    </source>
</evidence>
<name>A0A563W3Z4_9CYAN</name>
<proteinExistence type="predicted"/>
<reference evidence="1 2" key="1">
    <citation type="submission" date="2019-01" db="EMBL/GenBank/DDBJ databases">
        <authorList>
            <person name="Brito A."/>
        </authorList>
    </citation>
    <scope>NUCLEOTIDE SEQUENCE [LARGE SCALE GENOMIC DNA]</scope>
    <source>
        <strain evidence="1">1</strain>
    </source>
</reference>
<dbReference type="EMBL" id="CAACVJ010000685">
    <property type="protein sequence ID" value="VEP18412.1"/>
    <property type="molecule type" value="Genomic_DNA"/>
</dbReference>
<dbReference type="Proteomes" id="UP000320055">
    <property type="component" value="Unassembled WGS sequence"/>
</dbReference>
<accession>A0A563W3Z4</accession>
<dbReference type="AlphaFoldDB" id="A0A563W3Z4"/>
<keyword evidence="2" id="KW-1185">Reference proteome</keyword>
<evidence type="ECO:0008006" key="3">
    <source>
        <dbReference type="Google" id="ProtNLM"/>
    </source>
</evidence>
<sequence length="86" mass="10008">MLITKNLPLDNKKFIQSDQILTITGASWSDYEKFNSEEYPGYRVSYFNGEISIVSPGLNHEIIAEVINRLIIAYCERFTILDFPFR</sequence>
<organism evidence="1 2">
    <name type="scientific">Hyella patelloides LEGE 07179</name>
    <dbReference type="NCBI Taxonomy" id="945734"/>
    <lineage>
        <taxon>Bacteria</taxon>
        <taxon>Bacillati</taxon>
        <taxon>Cyanobacteriota</taxon>
        <taxon>Cyanophyceae</taxon>
        <taxon>Pleurocapsales</taxon>
        <taxon>Hyellaceae</taxon>
        <taxon>Hyella</taxon>
    </lineage>
</organism>
<evidence type="ECO:0000313" key="1">
    <source>
        <dbReference type="EMBL" id="VEP18412.1"/>
    </source>
</evidence>
<dbReference type="RefSeq" id="WP_222427044.1">
    <property type="nucleotide sequence ID" value="NZ_LR213836.1"/>
</dbReference>
<gene>
    <name evidence="1" type="ORF">H1P_780021</name>
</gene>
<protein>
    <recommendedName>
        <fullName evidence="3">Restriction endonuclease domain-containing protein</fullName>
    </recommendedName>
</protein>